<organism evidence="6 7">
    <name type="scientific">Alcaligenes aquatilis</name>
    <dbReference type="NCBI Taxonomy" id="323284"/>
    <lineage>
        <taxon>Bacteria</taxon>
        <taxon>Pseudomonadati</taxon>
        <taxon>Pseudomonadota</taxon>
        <taxon>Betaproteobacteria</taxon>
        <taxon>Burkholderiales</taxon>
        <taxon>Alcaligenaceae</taxon>
        <taxon>Alcaligenes</taxon>
    </lineage>
</organism>
<dbReference type="KEGG" id="aaqu:D3M96_05630"/>
<feature type="compositionally biased region" description="Low complexity" evidence="3">
    <location>
        <begin position="47"/>
        <end position="76"/>
    </location>
</feature>
<dbReference type="InterPro" id="IPR027304">
    <property type="entry name" value="Trigger_fact/SurA_dom_sf"/>
</dbReference>
<dbReference type="OrthoDB" id="5706698at2"/>
<accession>A0A3G2HSM9</accession>
<dbReference type="PANTHER" id="PTHR47245">
    <property type="entry name" value="PEPTIDYLPROLYL ISOMERASE"/>
    <property type="match status" value="1"/>
</dbReference>
<protein>
    <submittedName>
        <fullName evidence="6">Peptidylprolyl isomerase</fullName>
    </submittedName>
</protein>
<dbReference type="Proteomes" id="UP000268070">
    <property type="component" value="Chromosome"/>
</dbReference>
<dbReference type="GO" id="GO:0003755">
    <property type="term" value="F:peptidyl-prolyl cis-trans isomerase activity"/>
    <property type="evidence" value="ECO:0007669"/>
    <property type="project" value="UniProtKB-KW"/>
</dbReference>
<dbReference type="Gene3D" id="3.10.50.40">
    <property type="match status" value="1"/>
</dbReference>
<evidence type="ECO:0000256" key="4">
    <source>
        <dbReference type="SAM" id="SignalP"/>
    </source>
</evidence>
<evidence type="ECO:0000313" key="7">
    <source>
        <dbReference type="Proteomes" id="UP000268070"/>
    </source>
</evidence>
<dbReference type="SUPFAM" id="SSF54534">
    <property type="entry name" value="FKBP-like"/>
    <property type="match status" value="1"/>
</dbReference>
<dbReference type="InterPro" id="IPR000297">
    <property type="entry name" value="PPIase_PpiC"/>
</dbReference>
<dbReference type="InterPro" id="IPR046357">
    <property type="entry name" value="PPIase_dom_sf"/>
</dbReference>
<keyword evidence="2" id="KW-0697">Rotamase</keyword>
<feature type="signal peptide" evidence="4">
    <location>
        <begin position="1"/>
        <end position="30"/>
    </location>
</feature>
<dbReference type="InterPro" id="IPR050245">
    <property type="entry name" value="PrsA_foldase"/>
</dbReference>
<feature type="chain" id="PRO_5017993765" evidence="4">
    <location>
        <begin position="31"/>
        <end position="358"/>
    </location>
</feature>
<feature type="region of interest" description="Disordered" evidence="3">
    <location>
        <begin position="38"/>
        <end position="76"/>
    </location>
</feature>
<dbReference type="PROSITE" id="PS50198">
    <property type="entry name" value="PPIC_PPIASE_2"/>
    <property type="match status" value="1"/>
</dbReference>
<evidence type="ECO:0000259" key="5">
    <source>
        <dbReference type="PROSITE" id="PS50198"/>
    </source>
</evidence>
<evidence type="ECO:0000313" key="6">
    <source>
        <dbReference type="EMBL" id="AYN20057.1"/>
    </source>
</evidence>
<proteinExistence type="inferred from homology"/>
<keyword evidence="4" id="KW-0732">Signal</keyword>
<sequence length="358" mass="37963">MRARCTTMKANYARFLTQSAIALGLTVALAGCNRAEEAQAQPNEPTSAVASVASDAPASASDQPVAESAAPAVATPAPSPAVASLGGVIISQDELQRFLAALPEAQREALARDRVVLEQWLRSRLADKALVAQARQQGWHEKPEIRAAAEEAEVQIILRTYLQSVSVPGSTYPSEQELQAAYEANQAQFQVPARYRVSQIFLAAPEGEAKAVAAATKQAQAFVKQLREDKAEFAALATEHSDDQASAQRGGDNGYLPLAQLVPALRAVVAKLEPGQISDPVAMPAGVHVLMLTDRREATVRPLAEVRGALRDALRAQRQQDVARAYLAGMLDADTVSVDGKVLSATLEGGQGDEMSVP</sequence>
<evidence type="ECO:0000256" key="3">
    <source>
        <dbReference type="SAM" id="MobiDB-lite"/>
    </source>
</evidence>
<name>A0A3G2HSM9_9BURK</name>
<reference evidence="6 7" key="1">
    <citation type="submission" date="2018-09" db="EMBL/GenBank/DDBJ databases">
        <title>Complete genome sequence of the hydrocarbonoclastic bacterium Alcaligenes aquatilis QD168, isolated from a crude-oil polluted marine sediment of Central Chile.</title>
        <authorList>
            <person name="Duran R.E."/>
            <person name="Barra B."/>
            <person name="Salva-Serra F."/>
            <person name="Mendez V."/>
            <person name="Moore E.R.B."/>
            <person name="Seeger M."/>
        </authorList>
    </citation>
    <scope>NUCLEOTIDE SEQUENCE [LARGE SCALE GENOMIC DNA]</scope>
    <source>
        <strain evidence="6 7">QD168</strain>
    </source>
</reference>
<dbReference type="PROSITE" id="PS51257">
    <property type="entry name" value="PROKAR_LIPOPROTEIN"/>
    <property type="match status" value="1"/>
</dbReference>
<dbReference type="AlphaFoldDB" id="A0A3G2HSM9"/>
<evidence type="ECO:0000256" key="1">
    <source>
        <dbReference type="ARBA" id="ARBA00007656"/>
    </source>
</evidence>
<dbReference type="Pfam" id="PF13145">
    <property type="entry name" value="Rotamase_2"/>
    <property type="match status" value="1"/>
</dbReference>
<dbReference type="SUPFAM" id="SSF109998">
    <property type="entry name" value="Triger factor/SurA peptide-binding domain-like"/>
    <property type="match status" value="1"/>
</dbReference>
<dbReference type="PANTHER" id="PTHR47245:SF3">
    <property type="entry name" value="PEPTIDYL-PROLYL CIS-TRANS ISOMERASE, PPIC-TYPE-RELATED"/>
    <property type="match status" value="1"/>
</dbReference>
<gene>
    <name evidence="6" type="ORF">D3M96_05630</name>
</gene>
<dbReference type="EMBL" id="CP032153">
    <property type="protein sequence ID" value="AYN20057.1"/>
    <property type="molecule type" value="Genomic_DNA"/>
</dbReference>
<feature type="domain" description="PpiC" evidence="5">
    <location>
        <begin position="192"/>
        <end position="294"/>
    </location>
</feature>
<comment type="similarity">
    <text evidence="1">Belongs to the PpiC/parvulin rotamase family.</text>
</comment>
<evidence type="ECO:0000256" key="2">
    <source>
        <dbReference type="PROSITE-ProRule" id="PRU00278"/>
    </source>
</evidence>
<keyword evidence="2 6" id="KW-0413">Isomerase</keyword>